<organism evidence="4 5">
    <name type="scientific">Zophobas morio</name>
    <dbReference type="NCBI Taxonomy" id="2755281"/>
    <lineage>
        <taxon>Eukaryota</taxon>
        <taxon>Metazoa</taxon>
        <taxon>Ecdysozoa</taxon>
        <taxon>Arthropoda</taxon>
        <taxon>Hexapoda</taxon>
        <taxon>Insecta</taxon>
        <taxon>Pterygota</taxon>
        <taxon>Neoptera</taxon>
        <taxon>Endopterygota</taxon>
        <taxon>Coleoptera</taxon>
        <taxon>Polyphaga</taxon>
        <taxon>Cucujiformia</taxon>
        <taxon>Tenebrionidae</taxon>
        <taxon>Zophobas</taxon>
    </lineage>
</organism>
<dbReference type="Proteomes" id="UP001168821">
    <property type="component" value="Unassembled WGS sequence"/>
</dbReference>
<evidence type="ECO:0000256" key="2">
    <source>
        <dbReference type="ARBA" id="ARBA00022840"/>
    </source>
</evidence>
<feature type="domain" description="Serine-threonine/tyrosine-protein kinase catalytic" evidence="3">
    <location>
        <begin position="1"/>
        <end position="73"/>
    </location>
</feature>
<proteinExistence type="predicted"/>
<keyword evidence="5" id="KW-1185">Reference proteome</keyword>
<sequence length="82" mass="9562">MCELFNWGEEPKLTNISSTDNEGQEQQVFLEALERGTRFPCPPTCPQSVYIRIIYPCWHSDPHERPAFAVLVHETHDLLTQY</sequence>
<evidence type="ECO:0000256" key="1">
    <source>
        <dbReference type="ARBA" id="ARBA00022741"/>
    </source>
</evidence>
<protein>
    <recommendedName>
        <fullName evidence="3">Serine-threonine/tyrosine-protein kinase catalytic domain-containing protein</fullName>
    </recommendedName>
</protein>
<name>A0AA38MAK6_9CUCU</name>
<keyword evidence="2" id="KW-0067">ATP-binding</keyword>
<dbReference type="PANTHER" id="PTHR24418">
    <property type="entry name" value="TYROSINE-PROTEIN KINASE"/>
    <property type="match status" value="1"/>
</dbReference>
<dbReference type="GO" id="GO:0005524">
    <property type="term" value="F:ATP binding"/>
    <property type="evidence" value="ECO:0007669"/>
    <property type="project" value="UniProtKB-KW"/>
</dbReference>
<gene>
    <name evidence="4" type="ORF">Zmor_020946</name>
</gene>
<evidence type="ECO:0000313" key="4">
    <source>
        <dbReference type="EMBL" id="KAJ3649191.1"/>
    </source>
</evidence>
<dbReference type="InterPro" id="IPR011009">
    <property type="entry name" value="Kinase-like_dom_sf"/>
</dbReference>
<reference evidence="4" key="1">
    <citation type="journal article" date="2023" name="G3 (Bethesda)">
        <title>Whole genome assemblies of Zophobas morio and Tenebrio molitor.</title>
        <authorList>
            <person name="Kaur S."/>
            <person name="Stinson S.A."/>
            <person name="diCenzo G.C."/>
        </authorList>
    </citation>
    <scope>NUCLEOTIDE SEQUENCE</scope>
    <source>
        <strain evidence="4">QUZm001</strain>
    </source>
</reference>
<dbReference type="AlphaFoldDB" id="A0AA38MAK6"/>
<dbReference type="SUPFAM" id="SSF56112">
    <property type="entry name" value="Protein kinase-like (PK-like)"/>
    <property type="match status" value="1"/>
</dbReference>
<dbReference type="Pfam" id="PF07714">
    <property type="entry name" value="PK_Tyr_Ser-Thr"/>
    <property type="match status" value="1"/>
</dbReference>
<dbReference type="EMBL" id="JALNTZ010000006">
    <property type="protein sequence ID" value="KAJ3649191.1"/>
    <property type="molecule type" value="Genomic_DNA"/>
</dbReference>
<dbReference type="Gene3D" id="1.10.510.10">
    <property type="entry name" value="Transferase(Phosphotransferase) domain 1"/>
    <property type="match status" value="1"/>
</dbReference>
<keyword evidence="1" id="KW-0547">Nucleotide-binding</keyword>
<accession>A0AA38MAK6</accession>
<evidence type="ECO:0000313" key="5">
    <source>
        <dbReference type="Proteomes" id="UP001168821"/>
    </source>
</evidence>
<dbReference type="InterPro" id="IPR050198">
    <property type="entry name" value="Non-receptor_tyrosine_kinases"/>
</dbReference>
<evidence type="ECO:0000259" key="3">
    <source>
        <dbReference type="Pfam" id="PF07714"/>
    </source>
</evidence>
<dbReference type="GO" id="GO:0004672">
    <property type="term" value="F:protein kinase activity"/>
    <property type="evidence" value="ECO:0007669"/>
    <property type="project" value="InterPro"/>
</dbReference>
<comment type="caution">
    <text evidence="4">The sequence shown here is derived from an EMBL/GenBank/DDBJ whole genome shotgun (WGS) entry which is preliminary data.</text>
</comment>
<dbReference type="InterPro" id="IPR001245">
    <property type="entry name" value="Ser-Thr/Tyr_kinase_cat_dom"/>
</dbReference>